<gene>
    <name evidence="12" type="ORF">PoB_007441900</name>
</gene>
<keyword evidence="6" id="KW-0735">Signal-anchor</keyword>
<evidence type="ECO:0000313" key="13">
    <source>
        <dbReference type="Proteomes" id="UP000735302"/>
    </source>
</evidence>
<dbReference type="PANTHER" id="PTHR11214">
    <property type="entry name" value="BETA-1,3-N-ACETYLGLUCOSAMINYLTRANSFERASE"/>
    <property type="match status" value="1"/>
</dbReference>
<feature type="compositionally biased region" description="Polar residues" evidence="10">
    <location>
        <begin position="1033"/>
        <end position="1056"/>
    </location>
</feature>
<comment type="caution">
    <text evidence="12">The sequence shown here is derived from an EMBL/GenBank/DDBJ whole genome shotgun (WGS) entry which is preliminary data.</text>
</comment>
<keyword evidence="7 11" id="KW-1133">Transmembrane helix</keyword>
<dbReference type="GO" id="GO:0000139">
    <property type="term" value="C:Golgi membrane"/>
    <property type="evidence" value="ECO:0007669"/>
    <property type="project" value="UniProtKB-SubCell"/>
</dbReference>
<proteinExistence type="inferred from homology"/>
<evidence type="ECO:0000256" key="11">
    <source>
        <dbReference type="SAM" id="Phobius"/>
    </source>
</evidence>
<dbReference type="EMBL" id="BLXT01008368">
    <property type="protein sequence ID" value="GFO47914.1"/>
    <property type="molecule type" value="Genomic_DNA"/>
</dbReference>
<dbReference type="GO" id="GO:0006493">
    <property type="term" value="P:protein O-linked glycosylation"/>
    <property type="evidence" value="ECO:0007669"/>
    <property type="project" value="TreeGrafter"/>
</dbReference>
<keyword evidence="13" id="KW-1185">Reference proteome</keyword>
<feature type="region of interest" description="Disordered" evidence="10">
    <location>
        <begin position="1018"/>
        <end position="1056"/>
    </location>
</feature>
<dbReference type="GO" id="GO:0016758">
    <property type="term" value="F:hexosyltransferase activity"/>
    <property type="evidence" value="ECO:0007669"/>
    <property type="project" value="InterPro"/>
</dbReference>
<evidence type="ECO:0000256" key="1">
    <source>
        <dbReference type="ARBA" id="ARBA00004323"/>
    </source>
</evidence>
<keyword evidence="8" id="KW-0333">Golgi apparatus</keyword>
<comment type="similarity">
    <text evidence="2">Belongs to the glycosyltransferase 31 family.</text>
</comment>
<evidence type="ECO:0000256" key="5">
    <source>
        <dbReference type="ARBA" id="ARBA00022692"/>
    </source>
</evidence>
<organism evidence="12 13">
    <name type="scientific">Plakobranchus ocellatus</name>
    <dbReference type="NCBI Taxonomy" id="259542"/>
    <lineage>
        <taxon>Eukaryota</taxon>
        <taxon>Metazoa</taxon>
        <taxon>Spiralia</taxon>
        <taxon>Lophotrochozoa</taxon>
        <taxon>Mollusca</taxon>
        <taxon>Gastropoda</taxon>
        <taxon>Heterobranchia</taxon>
        <taxon>Euthyneura</taxon>
        <taxon>Panpulmonata</taxon>
        <taxon>Sacoglossa</taxon>
        <taxon>Placobranchoidea</taxon>
        <taxon>Plakobranchidae</taxon>
        <taxon>Plakobranchus</taxon>
    </lineage>
</organism>
<evidence type="ECO:0000256" key="4">
    <source>
        <dbReference type="ARBA" id="ARBA00022679"/>
    </source>
</evidence>
<protein>
    <submittedName>
        <fullName evidence="12">Beta-1,3-galactosyltransferase 1</fullName>
    </submittedName>
</protein>
<feature type="region of interest" description="Disordered" evidence="10">
    <location>
        <begin position="45"/>
        <end position="86"/>
    </location>
</feature>
<comment type="subcellular location">
    <subcellularLocation>
        <location evidence="1">Golgi apparatus membrane</location>
        <topology evidence="1">Single-pass type II membrane protein</topology>
    </subcellularLocation>
</comment>
<feature type="compositionally biased region" description="Polar residues" evidence="10">
    <location>
        <begin position="551"/>
        <end position="564"/>
    </location>
</feature>
<evidence type="ECO:0000256" key="9">
    <source>
        <dbReference type="ARBA" id="ARBA00023136"/>
    </source>
</evidence>
<evidence type="ECO:0000256" key="2">
    <source>
        <dbReference type="ARBA" id="ARBA00008661"/>
    </source>
</evidence>
<feature type="compositionally biased region" description="Low complexity" evidence="10">
    <location>
        <begin position="532"/>
        <end position="550"/>
    </location>
</feature>
<evidence type="ECO:0000256" key="10">
    <source>
        <dbReference type="SAM" id="MobiDB-lite"/>
    </source>
</evidence>
<keyword evidence="4" id="KW-0808">Transferase</keyword>
<evidence type="ECO:0000256" key="6">
    <source>
        <dbReference type="ARBA" id="ARBA00022968"/>
    </source>
</evidence>
<dbReference type="AlphaFoldDB" id="A0AAV4DUT3"/>
<dbReference type="PANTHER" id="PTHR11214:SF3">
    <property type="entry name" value="BETA-1,3-GALACTOSYLTRANSFERASE 6"/>
    <property type="match status" value="1"/>
</dbReference>
<reference evidence="12 13" key="1">
    <citation type="journal article" date="2021" name="Elife">
        <title>Chloroplast acquisition without the gene transfer in kleptoplastic sea slugs, Plakobranchus ocellatus.</title>
        <authorList>
            <person name="Maeda T."/>
            <person name="Takahashi S."/>
            <person name="Yoshida T."/>
            <person name="Shimamura S."/>
            <person name="Takaki Y."/>
            <person name="Nagai Y."/>
            <person name="Toyoda A."/>
            <person name="Suzuki Y."/>
            <person name="Arimoto A."/>
            <person name="Ishii H."/>
            <person name="Satoh N."/>
            <person name="Nishiyama T."/>
            <person name="Hasebe M."/>
            <person name="Maruyama T."/>
            <person name="Minagawa J."/>
            <person name="Obokata J."/>
            <person name="Shigenobu S."/>
        </authorList>
    </citation>
    <scope>NUCLEOTIDE SEQUENCE [LARGE SCALE GENOMIC DNA]</scope>
</reference>
<dbReference type="Proteomes" id="UP000735302">
    <property type="component" value="Unassembled WGS sequence"/>
</dbReference>
<evidence type="ECO:0000313" key="12">
    <source>
        <dbReference type="EMBL" id="GFO47914.1"/>
    </source>
</evidence>
<keyword evidence="3" id="KW-0328">Glycosyltransferase</keyword>
<feature type="compositionally biased region" description="Polar residues" evidence="10">
    <location>
        <begin position="587"/>
        <end position="597"/>
    </location>
</feature>
<evidence type="ECO:0000256" key="7">
    <source>
        <dbReference type="ARBA" id="ARBA00022989"/>
    </source>
</evidence>
<feature type="region of interest" description="Disordered" evidence="10">
    <location>
        <begin position="365"/>
        <end position="653"/>
    </location>
</feature>
<evidence type="ECO:0000256" key="3">
    <source>
        <dbReference type="ARBA" id="ARBA00022676"/>
    </source>
</evidence>
<evidence type="ECO:0000256" key="8">
    <source>
        <dbReference type="ARBA" id="ARBA00023034"/>
    </source>
</evidence>
<sequence length="1056" mass="114873">MRKGRRLLKTNKRSTMMNIEGGSYDPTVTIEGAYLQLYPPRVGHGGSASGDQLSPGQLTHTFKGKPSSRRRSDSMSKKNQSRCSTLSDCCRGCFDCQCRRRTCTNKILPAIIQIFIVIAVWTILKAQMMPDESTMLAEAQAEAAERYARSAQQFERDHNCSMGDYMRGSVLHVDGMLSQAHILAPESNQKRPHFLSVDVLIRDVEEGTMVLYPVGTPVNFGSIKIYYPEEEQAAQELLREGALGTNDTKNGTEIQFENPDDVAARLDVDSIEGHLVPEHSLSQPGPLGQGPLGSVLFPPGQQPILKPLDFQPFGQEPSLWQKPPAFPNPGYVGNPASLYPNPAQPAAVAPLPLSLGEMGIPPFVNQRNQMPFGPSFPTGLNSQQPFGAPQSAGAPGIGQAQAPGDENLVLTRKPDGGYSLRFKKQSDETGRQGQGVNNLGPGPQNIHGGAEDLHLGGQAWQYGPPRRFGANQPAGQLPAEQTGGEGRFPFGQQSNSPLGQSRLEEQSTLSQSKIEEGSPNQPAQPPQTVQLGQSEQPNQNEQPNPSGQSSVVGESSTQQLGTSEDQTKPSNSDSNTDSPNPIPAPSTDDSATPAPTSDENKPSEAEGTPGSTVQVDGEKKEESSDTAQQAGEANGAGESSKESPQGSSDDKKLFADGFEDRLKKFKIELFGKETDDKGDDGSLTGNFRMNNPEICAKLDTVDILYLVASKPQSMDVRDRIRQGYVNPAVLENIKMAHIFLVGLTNSENFRKNLDTEKESYNDVAMGEYVDAPENATLKALSGFRWAKQFCKQAKHVLYVDESFFVDTDKLVNGLIPTANKVAEEKHMLCPFMPSFPIPRQGPNAVKKPLFPTSTNFRPYCKSYAVLLSQSAMLSLLAASEQVPMFPAPEIYLFGVLPYIVGDIEVYDVGSKRAFHDFGQEVIACYEEKKDRCPMLASKASSARFETLFNMMKTRMQSTHIGWEGDNTGYPTTYELHVLPYRRVKSLRVATLLIQLPQTADMCPSPSHASTVFPAATVSSDLQPKATDNESDTRSASLQSNIPVRSRSSASATCVKS</sequence>
<feature type="compositionally biased region" description="Polar residues" evidence="10">
    <location>
        <begin position="77"/>
        <end position="86"/>
    </location>
</feature>
<dbReference type="InterPro" id="IPR002659">
    <property type="entry name" value="Glyco_trans_31"/>
</dbReference>
<keyword evidence="9 11" id="KW-0472">Membrane</keyword>
<feature type="transmembrane region" description="Helical" evidence="11">
    <location>
        <begin position="107"/>
        <end position="124"/>
    </location>
</feature>
<keyword evidence="5 11" id="KW-0812">Transmembrane</keyword>
<feature type="compositionally biased region" description="Low complexity" evidence="10">
    <location>
        <begin position="569"/>
        <end position="579"/>
    </location>
</feature>
<feature type="compositionally biased region" description="Polar residues" evidence="10">
    <location>
        <begin position="506"/>
        <end position="531"/>
    </location>
</feature>
<feature type="compositionally biased region" description="Polar residues" evidence="10">
    <location>
        <begin position="49"/>
        <end position="60"/>
    </location>
</feature>
<name>A0AAV4DUT3_9GAST</name>
<feature type="compositionally biased region" description="Low complexity" evidence="10">
    <location>
        <begin position="387"/>
        <end position="404"/>
    </location>
</feature>
<dbReference type="Pfam" id="PF01762">
    <property type="entry name" value="Galactosyl_T"/>
    <property type="match status" value="1"/>
</dbReference>
<accession>A0AAV4DUT3</accession>